<dbReference type="Proteomes" id="UP001211907">
    <property type="component" value="Unassembled WGS sequence"/>
</dbReference>
<dbReference type="InterPro" id="IPR008271">
    <property type="entry name" value="Ser/Thr_kinase_AS"/>
</dbReference>
<feature type="domain" description="Protein kinase" evidence="6">
    <location>
        <begin position="97"/>
        <end position="428"/>
    </location>
</feature>
<dbReference type="PROSITE" id="PS00108">
    <property type="entry name" value="PROTEIN_KINASE_ST"/>
    <property type="match status" value="1"/>
</dbReference>
<evidence type="ECO:0000256" key="4">
    <source>
        <dbReference type="RuleBase" id="RU000304"/>
    </source>
</evidence>
<proteinExistence type="inferred from homology"/>
<dbReference type="Gene3D" id="1.10.510.10">
    <property type="entry name" value="Transferase(Phosphotransferase) domain 1"/>
    <property type="match status" value="1"/>
</dbReference>
<dbReference type="SUPFAM" id="SSF56112">
    <property type="entry name" value="Protein kinase-like (PK-like)"/>
    <property type="match status" value="1"/>
</dbReference>
<evidence type="ECO:0000313" key="8">
    <source>
        <dbReference type="Proteomes" id="UP001211907"/>
    </source>
</evidence>
<dbReference type="PANTHER" id="PTHR44167">
    <property type="entry name" value="OVARIAN-SPECIFIC SERINE/THREONINE-PROTEIN KINASE LOK-RELATED"/>
    <property type="match status" value="1"/>
</dbReference>
<accession>A0AAD5T6M5</accession>
<keyword evidence="4" id="KW-0808">Transferase</keyword>
<evidence type="ECO:0000256" key="3">
    <source>
        <dbReference type="PROSITE-ProRule" id="PRU10141"/>
    </source>
</evidence>
<keyword evidence="8" id="KW-1185">Reference proteome</keyword>
<dbReference type="SMART" id="SM00220">
    <property type="entry name" value="S_TKc"/>
    <property type="match status" value="1"/>
</dbReference>
<comment type="similarity">
    <text evidence="4">Belongs to the protein kinase superfamily.</text>
</comment>
<keyword evidence="4" id="KW-0418">Kinase</keyword>
<protein>
    <recommendedName>
        <fullName evidence="6">Protein kinase domain-containing protein</fullName>
    </recommendedName>
</protein>
<feature type="region of interest" description="Disordered" evidence="5">
    <location>
        <begin position="35"/>
        <end position="59"/>
    </location>
</feature>
<dbReference type="AlphaFoldDB" id="A0AAD5T6M5"/>
<comment type="caution">
    <text evidence="7">The sequence shown here is derived from an EMBL/GenBank/DDBJ whole genome shotgun (WGS) entry which is preliminary data.</text>
</comment>
<keyword evidence="1 3" id="KW-0547">Nucleotide-binding</keyword>
<reference evidence="7" key="1">
    <citation type="submission" date="2020-05" db="EMBL/GenBank/DDBJ databases">
        <title>Phylogenomic resolution of chytrid fungi.</title>
        <authorList>
            <person name="Stajich J.E."/>
            <person name="Amses K."/>
            <person name="Simmons R."/>
            <person name="Seto K."/>
            <person name="Myers J."/>
            <person name="Bonds A."/>
            <person name="Quandt C.A."/>
            <person name="Barry K."/>
            <person name="Liu P."/>
            <person name="Grigoriev I."/>
            <person name="Longcore J.E."/>
            <person name="James T.Y."/>
        </authorList>
    </citation>
    <scope>NUCLEOTIDE SEQUENCE</scope>
    <source>
        <strain evidence="7">JEL0513</strain>
    </source>
</reference>
<dbReference type="PROSITE" id="PS50011">
    <property type="entry name" value="PROTEIN_KINASE_DOM"/>
    <property type="match status" value="1"/>
</dbReference>
<feature type="compositionally biased region" description="Low complexity" evidence="5">
    <location>
        <begin position="40"/>
        <end position="52"/>
    </location>
</feature>
<evidence type="ECO:0000256" key="2">
    <source>
        <dbReference type="ARBA" id="ARBA00022840"/>
    </source>
</evidence>
<feature type="binding site" evidence="3">
    <location>
        <position position="126"/>
    </location>
    <ligand>
        <name>ATP</name>
        <dbReference type="ChEBI" id="CHEBI:30616"/>
    </ligand>
</feature>
<dbReference type="GO" id="GO:0005634">
    <property type="term" value="C:nucleus"/>
    <property type="evidence" value="ECO:0007669"/>
    <property type="project" value="TreeGrafter"/>
</dbReference>
<dbReference type="EMBL" id="JADGJH010000404">
    <property type="protein sequence ID" value="KAJ3129938.1"/>
    <property type="molecule type" value="Genomic_DNA"/>
</dbReference>
<dbReference type="GO" id="GO:0005524">
    <property type="term" value="F:ATP binding"/>
    <property type="evidence" value="ECO:0007669"/>
    <property type="project" value="UniProtKB-UniRule"/>
</dbReference>
<dbReference type="GO" id="GO:0004674">
    <property type="term" value="F:protein serine/threonine kinase activity"/>
    <property type="evidence" value="ECO:0007669"/>
    <property type="project" value="UniProtKB-KW"/>
</dbReference>
<dbReference type="Gene3D" id="3.30.200.20">
    <property type="entry name" value="Phosphorylase Kinase, domain 1"/>
    <property type="match status" value="1"/>
</dbReference>
<dbReference type="InterPro" id="IPR011009">
    <property type="entry name" value="Kinase-like_dom_sf"/>
</dbReference>
<evidence type="ECO:0000256" key="5">
    <source>
        <dbReference type="SAM" id="MobiDB-lite"/>
    </source>
</evidence>
<dbReference type="InterPro" id="IPR000719">
    <property type="entry name" value="Prot_kinase_dom"/>
</dbReference>
<dbReference type="InterPro" id="IPR017441">
    <property type="entry name" value="Protein_kinase_ATP_BS"/>
</dbReference>
<keyword evidence="2 3" id="KW-0067">ATP-binding</keyword>
<evidence type="ECO:0000256" key="1">
    <source>
        <dbReference type="ARBA" id="ARBA00022741"/>
    </source>
</evidence>
<dbReference type="PROSITE" id="PS00107">
    <property type="entry name" value="PROTEIN_KINASE_ATP"/>
    <property type="match status" value="1"/>
</dbReference>
<gene>
    <name evidence="7" type="ORF">HK100_008334</name>
</gene>
<organism evidence="7 8">
    <name type="scientific">Physocladia obscura</name>
    <dbReference type="NCBI Taxonomy" id="109957"/>
    <lineage>
        <taxon>Eukaryota</taxon>
        <taxon>Fungi</taxon>
        <taxon>Fungi incertae sedis</taxon>
        <taxon>Chytridiomycota</taxon>
        <taxon>Chytridiomycota incertae sedis</taxon>
        <taxon>Chytridiomycetes</taxon>
        <taxon>Chytridiales</taxon>
        <taxon>Chytriomycetaceae</taxon>
        <taxon>Physocladia</taxon>
    </lineage>
</organism>
<dbReference type="Pfam" id="PF00069">
    <property type="entry name" value="Pkinase"/>
    <property type="match status" value="2"/>
</dbReference>
<dbReference type="GO" id="GO:0044773">
    <property type="term" value="P:mitotic DNA damage checkpoint signaling"/>
    <property type="evidence" value="ECO:0007669"/>
    <property type="project" value="TreeGrafter"/>
</dbReference>
<evidence type="ECO:0000259" key="6">
    <source>
        <dbReference type="PROSITE" id="PS50011"/>
    </source>
</evidence>
<evidence type="ECO:0000313" key="7">
    <source>
        <dbReference type="EMBL" id="KAJ3129938.1"/>
    </source>
</evidence>
<sequence>MQSVSDGAAQSFLARTRIENGQVHSAGFFNTMTDSDRTVSSSKTNSNSSTAKSSRDFDTSAKASSPQLYYNLSSEQAARIAIFEAFKYSPAKFLNKYTVDRVIGFGSNGVVLAAISDNQSTPVAIKIIYKNHVSSKLPSSHIPHEVKILKTLSKELTNVTYTSSSLLKYIEHWHDKNHYYLVTELFGSDWFSNAPSLEQLCPISFYARFNSTTTQCVSLPFSSGSSDLWDWAYTYRARAWELSQCHNTKLPIRRVKQIIRRVAMALAELHTRGFYHGDIKLENILVEAATVGGSDVKPLEIRLADFGHARRVTSGIRHYGTQDVSPPELLLDSPYDASKCDGRASDIFALGMMMYILVNDSGELPKMAQAIKVGTIGYDELVAVDSGFYPMNGLEDIDMNGQELLDGMCMVNPDRRLTVEQIIVHSWFSEL</sequence>
<dbReference type="PANTHER" id="PTHR44167:SF30">
    <property type="entry name" value="PHOSPHORYLASE KINASE"/>
    <property type="match status" value="1"/>
</dbReference>
<keyword evidence="4" id="KW-0723">Serine/threonine-protein kinase</keyword>
<name>A0AAD5T6M5_9FUNG</name>